<feature type="compositionally biased region" description="Polar residues" evidence="2">
    <location>
        <begin position="1"/>
        <end position="10"/>
    </location>
</feature>
<keyword evidence="4" id="KW-1185">Reference proteome</keyword>
<sequence>MGCPSAQNLAEASRKRDTRTNAALEAETKKATSPSMEESDWPACVELHFNTHLANNLTLSEDMFSEHEIYEGVSRLTPKLVESPSFVPARNLSCFREVTVIEKRTSCDQTDKKTECYKIQEVASRNVSFERKLKKLEVKVEAKEARIKALETCDSVFHGCMKDVHEFLDQVKASTEQHYAELKKDLADAQKEIRDLRKHLELEMKAHEEETQRLNTLRAREIRNT</sequence>
<feature type="coiled-coil region" evidence="1">
    <location>
        <begin position="119"/>
        <end position="217"/>
    </location>
</feature>
<accession>A0A8X7PNP9</accession>
<name>A0A8X7PNP9_BRACI</name>
<evidence type="ECO:0000256" key="2">
    <source>
        <dbReference type="SAM" id="MobiDB-lite"/>
    </source>
</evidence>
<gene>
    <name evidence="3" type="ORF">Bca52824_075003</name>
</gene>
<comment type="caution">
    <text evidence="3">The sequence shown here is derived from an EMBL/GenBank/DDBJ whole genome shotgun (WGS) entry which is preliminary data.</text>
</comment>
<organism evidence="3 4">
    <name type="scientific">Brassica carinata</name>
    <name type="common">Ethiopian mustard</name>
    <name type="synonym">Abyssinian cabbage</name>
    <dbReference type="NCBI Taxonomy" id="52824"/>
    <lineage>
        <taxon>Eukaryota</taxon>
        <taxon>Viridiplantae</taxon>
        <taxon>Streptophyta</taxon>
        <taxon>Embryophyta</taxon>
        <taxon>Tracheophyta</taxon>
        <taxon>Spermatophyta</taxon>
        <taxon>Magnoliopsida</taxon>
        <taxon>eudicotyledons</taxon>
        <taxon>Gunneridae</taxon>
        <taxon>Pentapetalae</taxon>
        <taxon>rosids</taxon>
        <taxon>malvids</taxon>
        <taxon>Brassicales</taxon>
        <taxon>Brassicaceae</taxon>
        <taxon>Brassiceae</taxon>
        <taxon>Brassica</taxon>
    </lineage>
</organism>
<dbReference type="OrthoDB" id="10589710at2759"/>
<proteinExistence type="predicted"/>
<evidence type="ECO:0000256" key="1">
    <source>
        <dbReference type="SAM" id="Coils"/>
    </source>
</evidence>
<feature type="region of interest" description="Disordered" evidence="2">
    <location>
        <begin position="1"/>
        <end position="37"/>
    </location>
</feature>
<dbReference type="AlphaFoldDB" id="A0A8X7PNP9"/>
<evidence type="ECO:0000313" key="3">
    <source>
        <dbReference type="EMBL" id="KAG2255709.1"/>
    </source>
</evidence>
<dbReference type="Proteomes" id="UP000886595">
    <property type="component" value="Unassembled WGS sequence"/>
</dbReference>
<protein>
    <submittedName>
        <fullName evidence="3">Uncharacterized protein</fullName>
    </submittedName>
</protein>
<keyword evidence="1" id="KW-0175">Coiled coil</keyword>
<dbReference type="EMBL" id="JAAMPC010000015">
    <property type="protein sequence ID" value="KAG2255709.1"/>
    <property type="molecule type" value="Genomic_DNA"/>
</dbReference>
<reference evidence="3 4" key="1">
    <citation type="submission" date="2020-02" db="EMBL/GenBank/DDBJ databases">
        <authorList>
            <person name="Ma Q."/>
            <person name="Huang Y."/>
            <person name="Song X."/>
            <person name="Pei D."/>
        </authorList>
    </citation>
    <scope>NUCLEOTIDE SEQUENCE [LARGE SCALE GENOMIC DNA]</scope>
    <source>
        <strain evidence="3">Sxm20200214</strain>
        <tissue evidence="3">Leaf</tissue>
    </source>
</reference>
<evidence type="ECO:0000313" key="4">
    <source>
        <dbReference type="Proteomes" id="UP000886595"/>
    </source>
</evidence>